<keyword evidence="1" id="KW-0732">Signal</keyword>
<name>A0ABW4UC94_9HYPH</name>
<sequence length="105" mass="11793">MHRFFDQPKSQIIGRFSRRALLIGAVASVPAIASAAPPPVEARPEPREMPVQRVNRLAEELAIAMDDWMADISHSDHPRALWEAHVWPASTGRGIYYKNHDRGLS</sequence>
<evidence type="ECO:0000256" key="1">
    <source>
        <dbReference type="SAM" id="SignalP"/>
    </source>
</evidence>
<accession>A0ABW4UC94</accession>
<organism evidence="2 3">
    <name type="scientific">Mesorhizobium newzealandense</name>
    <dbReference type="NCBI Taxonomy" id="1300302"/>
    <lineage>
        <taxon>Bacteria</taxon>
        <taxon>Pseudomonadati</taxon>
        <taxon>Pseudomonadota</taxon>
        <taxon>Alphaproteobacteria</taxon>
        <taxon>Hyphomicrobiales</taxon>
        <taxon>Phyllobacteriaceae</taxon>
        <taxon>Mesorhizobium</taxon>
    </lineage>
</organism>
<feature type="signal peptide" evidence="1">
    <location>
        <begin position="1"/>
        <end position="35"/>
    </location>
</feature>
<comment type="caution">
    <text evidence="2">The sequence shown here is derived from an EMBL/GenBank/DDBJ whole genome shotgun (WGS) entry which is preliminary data.</text>
</comment>
<dbReference type="Proteomes" id="UP001597405">
    <property type="component" value="Unassembled WGS sequence"/>
</dbReference>
<evidence type="ECO:0000313" key="3">
    <source>
        <dbReference type="Proteomes" id="UP001597405"/>
    </source>
</evidence>
<proteinExistence type="predicted"/>
<feature type="chain" id="PRO_5046951781" evidence="1">
    <location>
        <begin position="36"/>
        <end position="105"/>
    </location>
</feature>
<keyword evidence="3" id="KW-1185">Reference proteome</keyword>
<protein>
    <submittedName>
        <fullName evidence="2">Uncharacterized protein</fullName>
    </submittedName>
</protein>
<reference evidence="3" key="1">
    <citation type="journal article" date="2019" name="Int. J. Syst. Evol. Microbiol.">
        <title>The Global Catalogue of Microorganisms (GCM) 10K type strain sequencing project: providing services to taxonomists for standard genome sequencing and annotation.</title>
        <authorList>
            <consortium name="The Broad Institute Genomics Platform"/>
            <consortium name="The Broad Institute Genome Sequencing Center for Infectious Disease"/>
            <person name="Wu L."/>
            <person name="Ma J."/>
        </authorList>
    </citation>
    <scope>NUCLEOTIDE SEQUENCE [LARGE SCALE GENOMIC DNA]</scope>
    <source>
        <strain evidence="3">CGMCC 1.16225</strain>
    </source>
</reference>
<gene>
    <name evidence="2" type="ORF">ACFSOZ_16195</name>
</gene>
<evidence type="ECO:0000313" key="2">
    <source>
        <dbReference type="EMBL" id="MFD1984192.1"/>
    </source>
</evidence>
<dbReference type="RefSeq" id="WP_379099916.1">
    <property type="nucleotide sequence ID" value="NZ_JBHUGZ010000011.1"/>
</dbReference>
<dbReference type="EMBL" id="JBHUGZ010000011">
    <property type="protein sequence ID" value="MFD1984192.1"/>
    <property type="molecule type" value="Genomic_DNA"/>
</dbReference>